<dbReference type="EMBL" id="JBBKZV010000012">
    <property type="protein sequence ID" value="MEJ8824131.1"/>
    <property type="molecule type" value="Genomic_DNA"/>
</dbReference>
<dbReference type="InterPro" id="IPR000515">
    <property type="entry name" value="MetI-like"/>
</dbReference>
<dbReference type="SUPFAM" id="SSF161098">
    <property type="entry name" value="MetI-like"/>
    <property type="match status" value="1"/>
</dbReference>
<feature type="domain" description="ABC transmembrane type-1" evidence="9">
    <location>
        <begin position="23"/>
        <end position="220"/>
    </location>
</feature>
<feature type="transmembrane region" description="Helical" evidence="8">
    <location>
        <begin position="68"/>
        <end position="86"/>
    </location>
</feature>
<reference evidence="10 11" key="1">
    <citation type="submission" date="2024-03" db="EMBL/GenBank/DDBJ databases">
        <title>Novel species of the genus Variovorax.</title>
        <authorList>
            <person name="Liu Q."/>
            <person name="Xin Y.-H."/>
        </authorList>
    </citation>
    <scope>NUCLEOTIDE SEQUENCE [LARGE SCALE GENOMIC DNA]</scope>
    <source>
        <strain evidence="10 11">KACC 18501</strain>
    </source>
</reference>
<feature type="transmembrane region" description="Helical" evidence="8">
    <location>
        <begin position="202"/>
        <end position="224"/>
    </location>
</feature>
<evidence type="ECO:0000256" key="7">
    <source>
        <dbReference type="ARBA" id="ARBA00023136"/>
    </source>
</evidence>
<keyword evidence="7 8" id="KW-0472">Membrane</keyword>
<evidence type="ECO:0000256" key="4">
    <source>
        <dbReference type="ARBA" id="ARBA00022475"/>
    </source>
</evidence>
<evidence type="ECO:0000313" key="10">
    <source>
        <dbReference type="EMBL" id="MEJ8824131.1"/>
    </source>
</evidence>
<dbReference type="Pfam" id="PF00528">
    <property type="entry name" value="BPD_transp_1"/>
    <property type="match status" value="1"/>
</dbReference>
<feature type="transmembrane region" description="Helical" evidence="8">
    <location>
        <begin position="20"/>
        <end position="47"/>
    </location>
</feature>
<evidence type="ECO:0000256" key="5">
    <source>
        <dbReference type="ARBA" id="ARBA00022692"/>
    </source>
</evidence>
<keyword evidence="6 8" id="KW-1133">Transmembrane helix</keyword>
<evidence type="ECO:0000256" key="3">
    <source>
        <dbReference type="ARBA" id="ARBA00022448"/>
    </source>
</evidence>
<comment type="caution">
    <text evidence="10">The sequence shown here is derived from an EMBL/GenBank/DDBJ whole genome shotgun (WGS) entry which is preliminary data.</text>
</comment>
<dbReference type="Gene3D" id="1.10.3720.10">
    <property type="entry name" value="MetI-like"/>
    <property type="match status" value="1"/>
</dbReference>
<keyword evidence="11" id="KW-1185">Reference proteome</keyword>
<dbReference type="Proteomes" id="UP001363010">
    <property type="component" value="Unassembled WGS sequence"/>
</dbReference>
<keyword evidence="5 8" id="KW-0812">Transmembrane</keyword>
<sequence length="233" mass="25508">MKDFDLLAVLMKPEFGELLLHGVFMTLKIAVGSWLLAMAIAVVLLVVRLTTNRVAERAVAAYVSYHRNVPTLVQLMLWYFGIFSLLPDLFQEWLSNHNAEALISIIALGLCQAAYFSEDMRSGLRSIPAGQAEAARALGHGYIGSMRHVMLPQAIRNAIPALINHSVSLFKNSSLAMAIGVAELTHAVKEVESQSFRAFEAYSVATVLYLAFSLVIMAIGAGVARRYRIAGAR</sequence>
<accession>A0ABU8W257</accession>
<protein>
    <submittedName>
        <fullName evidence="10">Amino acid ABC transporter permease</fullName>
    </submittedName>
</protein>
<dbReference type="PANTHER" id="PTHR30614:SF47">
    <property type="entry name" value="ABC TRANSPORTER PERMEASE"/>
    <property type="match status" value="1"/>
</dbReference>
<dbReference type="InterPro" id="IPR035906">
    <property type="entry name" value="MetI-like_sf"/>
</dbReference>
<evidence type="ECO:0000256" key="1">
    <source>
        <dbReference type="ARBA" id="ARBA00004429"/>
    </source>
</evidence>
<evidence type="ECO:0000256" key="2">
    <source>
        <dbReference type="ARBA" id="ARBA00010072"/>
    </source>
</evidence>
<organism evidence="10 11">
    <name type="scientific">Variovorax humicola</name>
    <dbReference type="NCBI Taxonomy" id="1769758"/>
    <lineage>
        <taxon>Bacteria</taxon>
        <taxon>Pseudomonadati</taxon>
        <taxon>Pseudomonadota</taxon>
        <taxon>Betaproteobacteria</taxon>
        <taxon>Burkholderiales</taxon>
        <taxon>Comamonadaceae</taxon>
        <taxon>Variovorax</taxon>
    </lineage>
</organism>
<evidence type="ECO:0000313" key="11">
    <source>
        <dbReference type="Proteomes" id="UP001363010"/>
    </source>
</evidence>
<dbReference type="PROSITE" id="PS50928">
    <property type="entry name" value="ABC_TM1"/>
    <property type="match status" value="1"/>
</dbReference>
<keyword evidence="4" id="KW-1003">Cell membrane</keyword>
<keyword evidence="3 8" id="KW-0813">Transport</keyword>
<evidence type="ECO:0000259" key="9">
    <source>
        <dbReference type="PROSITE" id="PS50928"/>
    </source>
</evidence>
<dbReference type="NCBIfam" id="TIGR01726">
    <property type="entry name" value="HEQRo_perm_3TM"/>
    <property type="match status" value="1"/>
</dbReference>
<gene>
    <name evidence="10" type="ORF">WKW80_19200</name>
</gene>
<proteinExistence type="inferred from homology"/>
<evidence type="ECO:0000256" key="6">
    <source>
        <dbReference type="ARBA" id="ARBA00022989"/>
    </source>
</evidence>
<name>A0ABU8W257_9BURK</name>
<evidence type="ECO:0000256" key="8">
    <source>
        <dbReference type="RuleBase" id="RU363032"/>
    </source>
</evidence>
<comment type="subcellular location">
    <subcellularLocation>
        <location evidence="1">Cell inner membrane</location>
        <topology evidence="1">Multi-pass membrane protein</topology>
    </subcellularLocation>
    <subcellularLocation>
        <location evidence="8">Cell membrane</location>
        <topology evidence="8">Multi-pass membrane protein</topology>
    </subcellularLocation>
</comment>
<dbReference type="RefSeq" id="WP_340365167.1">
    <property type="nucleotide sequence ID" value="NZ_JBBKZV010000012.1"/>
</dbReference>
<comment type="similarity">
    <text evidence="2">Belongs to the binding-protein-dependent transport system permease family. HisMQ subfamily.</text>
</comment>
<dbReference type="PANTHER" id="PTHR30614">
    <property type="entry name" value="MEMBRANE COMPONENT OF AMINO ACID ABC TRANSPORTER"/>
    <property type="match status" value="1"/>
</dbReference>
<dbReference type="InterPro" id="IPR043429">
    <property type="entry name" value="ArtM/GltK/GlnP/TcyL/YhdX-like"/>
</dbReference>
<dbReference type="CDD" id="cd06261">
    <property type="entry name" value="TM_PBP2"/>
    <property type="match status" value="1"/>
</dbReference>
<dbReference type="InterPro" id="IPR010065">
    <property type="entry name" value="AA_ABC_transptr_permease_3TM"/>
</dbReference>